<comment type="caution">
    <text evidence="2">The sequence shown here is derived from an EMBL/GenBank/DDBJ whole genome shotgun (WGS) entry which is preliminary data.</text>
</comment>
<organism evidence="2 3">
    <name type="scientific">Caerostris extrusa</name>
    <name type="common">Bark spider</name>
    <name type="synonym">Caerostris bankana</name>
    <dbReference type="NCBI Taxonomy" id="172846"/>
    <lineage>
        <taxon>Eukaryota</taxon>
        <taxon>Metazoa</taxon>
        <taxon>Ecdysozoa</taxon>
        <taxon>Arthropoda</taxon>
        <taxon>Chelicerata</taxon>
        <taxon>Arachnida</taxon>
        <taxon>Araneae</taxon>
        <taxon>Araneomorphae</taxon>
        <taxon>Entelegynae</taxon>
        <taxon>Araneoidea</taxon>
        <taxon>Araneidae</taxon>
        <taxon>Caerostris</taxon>
    </lineage>
</organism>
<feature type="region of interest" description="Disordered" evidence="1">
    <location>
        <begin position="60"/>
        <end position="85"/>
    </location>
</feature>
<reference evidence="2 3" key="1">
    <citation type="submission" date="2021-06" db="EMBL/GenBank/DDBJ databases">
        <title>Caerostris extrusa draft genome.</title>
        <authorList>
            <person name="Kono N."/>
            <person name="Arakawa K."/>
        </authorList>
    </citation>
    <scope>NUCLEOTIDE SEQUENCE [LARGE SCALE GENOMIC DNA]</scope>
</reference>
<accession>A0AAV4U894</accession>
<evidence type="ECO:0000313" key="3">
    <source>
        <dbReference type="Proteomes" id="UP001054945"/>
    </source>
</evidence>
<gene>
    <name evidence="2" type="ORF">CEXT_236661</name>
</gene>
<dbReference type="EMBL" id="BPLR01012446">
    <property type="protein sequence ID" value="GIY53973.1"/>
    <property type="molecule type" value="Genomic_DNA"/>
</dbReference>
<evidence type="ECO:0000313" key="2">
    <source>
        <dbReference type="EMBL" id="GIY53973.1"/>
    </source>
</evidence>
<feature type="non-terminal residue" evidence="2">
    <location>
        <position position="1"/>
    </location>
</feature>
<evidence type="ECO:0000256" key="1">
    <source>
        <dbReference type="SAM" id="MobiDB-lite"/>
    </source>
</evidence>
<sequence>QPSNIPINHPCPRPLIQFQTRQEQPITILIPSSRYKHPKKQDRRGNRTILILFGQQLHPKASDRHGNACSQPASSDRLLEWPTNSPTTTIYGKSERLCTTKRLLFMPRKWLVHPNERSAARKKQTQTVAVAR</sequence>
<name>A0AAV4U894_CAEEX</name>
<dbReference type="AlphaFoldDB" id="A0AAV4U894"/>
<protein>
    <submittedName>
        <fullName evidence="2">Uncharacterized protein</fullName>
    </submittedName>
</protein>
<dbReference type="Proteomes" id="UP001054945">
    <property type="component" value="Unassembled WGS sequence"/>
</dbReference>
<proteinExistence type="predicted"/>
<keyword evidence="3" id="KW-1185">Reference proteome</keyword>